<feature type="transmembrane region" description="Helical" evidence="6">
    <location>
        <begin position="486"/>
        <end position="505"/>
    </location>
</feature>
<evidence type="ECO:0000313" key="8">
    <source>
        <dbReference type="Proteomes" id="UP000761534"/>
    </source>
</evidence>
<evidence type="ECO:0000256" key="3">
    <source>
        <dbReference type="ARBA" id="ARBA00022692"/>
    </source>
</evidence>
<feature type="transmembrane region" description="Helical" evidence="6">
    <location>
        <begin position="242"/>
        <end position="262"/>
    </location>
</feature>
<dbReference type="AlphaFoldDB" id="A0A642V1Y0"/>
<feature type="transmembrane region" description="Helical" evidence="6">
    <location>
        <begin position="172"/>
        <end position="191"/>
    </location>
</feature>
<keyword evidence="4 6" id="KW-1133">Transmembrane helix</keyword>
<feature type="transmembrane region" description="Helical" evidence="6">
    <location>
        <begin position="332"/>
        <end position="352"/>
    </location>
</feature>
<dbReference type="PANTHER" id="PTHR45649:SF19">
    <property type="entry name" value="TRANSPORTER, PUTATIVE (EUROFUNG)-RELATED"/>
    <property type="match status" value="1"/>
</dbReference>
<dbReference type="GO" id="GO:0016020">
    <property type="term" value="C:membrane"/>
    <property type="evidence" value="ECO:0007669"/>
    <property type="project" value="UniProtKB-SubCell"/>
</dbReference>
<gene>
    <name evidence="7" type="ORF">TRICI_004089</name>
</gene>
<dbReference type="GO" id="GO:0022857">
    <property type="term" value="F:transmembrane transporter activity"/>
    <property type="evidence" value="ECO:0007669"/>
    <property type="project" value="InterPro"/>
</dbReference>
<keyword evidence="3 6" id="KW-0812">Transmembrane</keyword>
<feature type="transmembrane region" description="Helical" evidence="6">
    <location>
        <begin position="455"/>
        <end position="474"/>
    </location>
</feature>
<keyword evidence="8" id="KW-1185">Reference proteome</keyword>
<feature type="transmembrane region" description="Helical" evidence="6">
    <location>
        <begin position="128"/>
        <end position="152"/>
    </location>
</feature>
<keyword evidence="2" id="KW-0813">Transport</keyword>
<dbReference type="PANTHER" id="PTHR45649">
    <property type="entry name" value="AMINO-ACID PERMEASE BAT1"/>
    <property type="match status" value="1"/>
</dbReference>
<dbReference type="Proteomes" id="UP000761534">
    <property type="component" value="Unassembled WGS sequence"/>
</dbReference>
<dbReference type="EMBL" id="SWFS01000306">
    <property type="protein sequence ID" value="KAA8910655.1"/>
    <property type="molecule type" value="Genomic_DNA"/>
</dbReference>
<dbReference type="OrthoDB" id="2417308at2759"/>
<sequence length="520" mass="57431">MTEEQKKSGVNIGEAVEPTSSSLKEEQIYQNIGIDFEHNNLGPKKEYGPLSIIALGYVVCDSWVGLGVTLTIGIAQGGFMTIIYGTIIIFVLMGSSALSMAELASVYPTAGGQYHWTSIVSPKGSSKSLSYLCACINICAWIFTVSSIALIITEYVSTLVTSYNPDKVLTSWQEFLIYQLVNLISLAYNAFLARKMAWFNHVVFLLSIVSFFVTLIVCLSRTDSHLDTTTVWTTFMNSTGWTNNGIVFMTGLLNPAFMYNGLDSAVHLAEECIHPNRAVPRALVSTILVGFVTAFIYPITMAYSISDLDEILEIGSAIPLYDIWVQASNSKAFGLFFMIILFIVTLGAMTAASTTASRLTWSFARDNGLLCSSYLGYVNPKFEVPLWSIFFNSFLVFVCGCIYLASSTVFNALIACALIFMQVSFAMPAAVLLYQKRSEQYLPTSRYFNLGGFGWVVNIITVLTAIIFLVFFNFPVEMPAVGSNMNYASAVCGVVILLVSLNWFFHARKKFKGPRIVLYE</sequence>
<feature type="transmembrane region" description="Helical" evidence="6">
    <location>
        <begin position="282"/>
        <end position="305"/>
    </location>
</feature>
<protein>
    <recommendedName>
        <fullName evidence="9">Amino acid permease/ SLC12A domain-containing protein</fullName>
    </recommendedName>
</protein>
<comment type="subcellular location">
    <subcellularLocation>
        <location evidence="1">Membrane</location>
        <topology evidence="1">Multi-pass membrane protein</topology>
    </subcellularLocation>
</comment>
<evidence type="ECO:0000256" key="2">
    <source>
        <dbReference type="ARBA" id="ARBA00022448"/>
    </source>
</evidence>
<accession>A0A642V1Y0</accession>
<feature type="transmembrane region" description="Helical" evidence="6">
    <location>
        <begin position="384"/>
        <end position="406"/>
    </location>
</feature>
<dbReference type="Pfam" id="PF13520">
    <property type="entry name" value="AA_permease_2"/>
    <property type="match status" value="1"/>
</dbReference>
<feature type="transmembrane region" description="Helical" evidence="6">
    <location>
        <begin position="52"/>
        <end position="75"/>
    </location>
</feature>
<organism evidence="7 8">
    <name type="scientific">Trichomonascus ciferrii</name>
    <dbReference type="NCBI Taxonomy" id="44093"/>
    <lineage>
        <taxon>Eukaryota</taxon>
        <taxon>Fungi</taxon>
        <taxon>Dikarya</taxon>
        <taxon>Ascomycota</taxon>
        <taxon>Saccharomycotina</taxon>
        <taxon>Dipodascomycetes</taxon>
        <taxon>Dipodascales</taxon>
        <taxon>Trichomonascaceae</taxon>
        <taxon>Trichomonascus</taxon>
        <taxon>Trichomonascus ciferrii complex</taxon>
    </lineage>
</organism>
<dbReference type="Gene3D" id="1.20.1740.10">
    <property type="entry name" value="Amino acid/polyamine transporter I"/>
    <property type="match status" value="1"/>
</dbReference>
<proteinExistence type="predicted"/>
<comment type="caution">
    <text evidence="7">The sequence shown here is derived from an EMBL/GenBank/DDBJ whole genome shotgun (WGS) entry which is preliminary data.</text>
</comment>
<feature type="transmembrane region" description="Helical" evidence="6">
    <location>
        <begin position="81"/>
        <end position="107"/>
    </location>
</feature>
<keyword evidence="5 6" id="KW-0472">Membrane</keyword>
<evidence type="ECO:0000256" key="6">
    <source>
        <dbReference type="SAM" id="Phobius"/>
    </source>
</evidence>
<reference evidence="7" key="1">
    <citation type="journal article" date="2019" name="G3 (Bethesda)">
        <title>Genome Assemblies of Two Rare Opportunistic Yeast Pathogens: Diutina rugosa (syn. Candida rugosa) and Trichomonascus ciferrii (syn. Candida ciferrii).</title>
        <authorList>
            <person name="Mixao V."/>
            <person name="Saus E."/>
            <person name="Hansen A.P."/>
            <person name="Lass-Florl C."/>
            <person name="Gabaldon T."/>
        </authorList>
    </citation>
    <scope>NUCLEOTIDE SEQUENCE</scope>
    <source>
        <strain evidence="7">CBS 4856</strain>
    </source>
</reference>
<evidence type="ECO:0000256" key="5">
    <source>
        <dbReference type="ARBA" id="ARBA00023136"/>
    </source>
</evidence>
<feature type="transmembrane region" description="Helical" evidence="6">
    <location>
        <begin position="412"/>
        <end position="434"/>
    </location>
</feature>
<dbReference type="PIRSF" id="PIRSF006060">
    <property type="entry name" value="AA_transporter"/>
    <property type="match status" value="1"/>
</dbReference>
<evidence type="ECO:0000313" key="7">
    <source>
        <dbReference type="EMBL" id="KAA8910655.1"/>
    </source>
</evidence>
<evidence type="ECO:0000256" key="4">
    <source>
        <dbReference type="ARBA" id="ARBA00022989"/>
    </source>
</evidence>
<evidence type="ECO:0008006" key="9">
    <source>
        <dbReference type="Google" id="ProtNLM"/>
    </source>
</evidence>
<dbReference type="InterPro" id="IPR002293">
    <property type="entry name" value="AA/rel_permease1"/>
</dbReference>
<evidence type="ECO:0000256" key="1">
    <source>
        <dbReference type="ARBA" id="ARBA00004141"/>
    </source>
</evidence>
<dbReference type="VEuPathDB" id="FungiDB:TRICI_004089"/>
<feature type="transmembrane region" description="Helical" evidence="6">
    <location>
        <begin position="203"/>
        <end position="222"/>
    </location>
</feature>
<name>A0A642V1Y0_9ASCO</name>